<feature type="transmembrane region" description="Helical" evidence="8">
    <location>
        <begin position="429"/>
        <end position="449"/>
    </location>
</feature>
<dbReference type="GO" id="GO:0008360">
    <property type="term" value="P:regulation of cell shape"/>
    <property type="evidence" value="ECO:0007669"/>
    <property type="project" value="UniProtKB-KW"/>
</dbReference>
<feature type="transmembrane region" description="Helical" evidence="8">
    <location>
        <begin position="146"/>
        <end position="165"/>
    </location>
</feature>
<feature type="transmembrane region" description="Helical" evidence="8">
    <location>
        <begin position="35"/>
        <end position="57"/>
    </location>
</feature>
<dbReference type="EMBL" id="CABL01000001">
    <property type="protein sequence ID" value="CBH74430.1"/>
    <property type="molecule type" value="Genomic_DNA"/>
</dbReference>
<protein>
    <submittedName>
        <fullName evidence="9">Putative Integral membrane protein MviN</fullName>
    </submittedName>
</protein>
<evidence type="ECO:0000256" key="4">
    <source>
        <dbReference type="ARBA" id="ARBA00022960"/>
    </source>
</evidence>
<comment type="subcellular location">
    <subcellularLocation>
        <location evidence="1">Cell membrane</location>
        <topology evidence="1">Multi-pass membrane protein</topology>
    </subcellularLocation>
</comment>
<keyword evidence="7 8" id="KW-0472">Membrane</keyword>
<name>E6PD78_9ZZZZ</name>
<dbReference type="GO" id="GO:0015648">
    <property type="term" value="F:lipid-linked peptidoglycan transporter activity"/>
    <property type="evidence" value="ECO:0007669"/>
    <property type="project" value="TreeGrafter"/>
</dbReference>
<evidence type="ECO:0000313" key="9">
    <source>
        <dbReference type="EMBL" id="CBH74430.1"/>
    </source>
</evidence>
<feature type="transmembrane region" description="Helical" evidence="8">
    <location>
        <begin position="258"/>
        <end position="276"/>
    </location>
</feature>
<feature type="transmembrane region" description="Helical" evidence="8">
    <location>
        <begin position="217"/>
        <end position="238"/>
    </location>
</feature>
<keyword evidence="4" id="KW-0133">Cell shape</keyword>
<evidence type="ECO:0000256" key="5">
    <source>
        <dbReference type="ARBA" id="ARBA00022984"/>
    </source>
</evidence>
<dbReference type="InterPro" id="IPR004268">
    <property type="entry name" value="MurJ"/>
</dbReference>
<dbReference type="InterPro" id="IPR051050">
    <property type="entry name" value="Lipid_II_flippase_MurJ/MviN"/>
</dbReference>
<dbReference type="GO" id="GO:0005886">
    <property type="term" value="C:plasma membrane"/>
    <property type="evidence" value="ECO:0007669"/>
    <property type="project" value="UniProtKB-SubCell"/>
</dbReference>
<feature type="transmembrane region" description="Helical" evidence="8">
    <location>
        <begin position="366"/>
        <end position="387"/>
    </location>
</feature>
<dbReference type="PRINTS" id="PR01806">
    <property type="entry name" value="VIRFACTRMVIN"/>
</dbReference>
<dbReference type="Pfam" id="PF03023">
    <property type="entry name" value="MurJ"/>
    <property type="match status" value="1"/>
</dbReference>
<feature type="transmembrane region" description="Helical" evidence="8">
    <location>
        <begin position="399"/>
        <end position="417"/>
    </location>
</feature>
<evidence type="ECO:0000256" key="7">
    <source>
        <dbReference type="ARBA" id="ARBA00023136"/>
    </source>
</evidence>
<keyword evidence="2" id="KW-1003">Cell membrane</keyword>
<keyword evidence="6 8" id="KW-1133">Transmembrane helix</keyword>
<feature type="transmembrane region" description="Helical" evidence="8">
    <location>
        <begin position="120"/>
        <end position="139"/>
    </location>
</feature>
<keyword evidence="5" id="KW-0573">Peptidoglycan synthesis</keyword>
<evidence type="ECO:0000256" key="2">
    <source>
        <dbReference type="ARBA" id="ARBA00022475"/>
    </source>
</evidence>
<evidence type="ECO:0000256" key="6">
    <source>
        <dbReference type="ARBA" id="ARBA00022989"/>
    </source>
</evidence>
<sequence>MVATLGSTLLGFGREVVNARYYGTRWEMDTFLAAATIPTILFGVFNGALVSALVPVFSEYLTNDDESSAWRLCNTVINVLAVLLVLCAGVGWVLAPYYVPLIAHGFAAPQMAVAVRMTRWLMPSIVAVSLSGVLSAMLNAYHKFRWASLTGIAMNLVTVACVIALTHRMGIYAVVLGTALGLFAQLLVQLPPFIGLHRYRLEIDLHHPGLKRIWEMLGPIMVGSAAGQLALFFDRFFASTLPPGSMAGMNYATKLVNFPQQIFAAAIATVIFPLLAQHFARDNRRAVARNVNLGLRLVLFIAIPSVVALSLLAHPIVQTLFERGHFTAASVALTQQMLPFAAIGLIALAANVVLTRCCFACLESAWPVAISVFTVMLNILLSLLWLPTLGARGLLLANSVSQSVQMLMLLVLVSRLLHGFAWGDLLRAFAKVATAATAMLLALNWISALGVHPEATLLSRFWFLFGQIAIGGAIFVAVAMALKTEELSLAIKLIVAKFERGTVGPYENREAPIA</sequence>
<feature type="transmembrane region" description="Helical" evidence="8">
    <location>
        <begin position="171"/>
        <end position="196"/>
    </location>
</feature>
<dbReference type="AlphaFoldDB" id="E6PD78"/>
<dbReference type="PANTHER" id="PTHR47019:SF1">
    <property type="entry name" value="LIPID II FLIPPASE MURJ"/>
    <property type="match status" value="1"/>
</dbReference>
<keyword evidence="3 8" id="KW-0812">Transmembrane</keyword>
<feature type="transmembrane region" description="Helical" evidence="8">
    <location>
        <begin position="77"/>
        <end position="100"/>
    </location>
</feature>
<dbReference type="PANTHER" id="PTHR47019">
    <property type="entry name" value="LIPID II FLIPPASE MURJ"/>
    <property type="match status" value="1"/>
</dbReference>
<reference evidence="9" key="1">
    <citation type="submission" date="2009-10" db="EMBL/GenBank/DDBJ databases">
        <title>Diversity of trophic interactions inside an arsenic-rich microbial ecosystem.</title>
        <authorList>
            <person name="Bertin P.N."/>
            <person name="Heinrich-Salmeron A."/>
            <person name="Pelletier E."/>
            <person name="Goulhen-Chollet F."/>
            <person name="Arsene-Ploetze F."/>
            <person name="Gallien S."/>
            <person name="Calteau A."/>
            <person name="Vallenet D."/>
            <person name="Casiot C."/>
            <person name="Chane-Woon-Ming B."/>
            <person name="Giloteaux L."/>
            <person name="Barakat M."/>
            <person name="Bonnefoy V."/>
            <person name="Bruneel O."/>
            <person name="Chandler M."/>
            <person name="Cleiss J."/>
            <person name="Duran R."/>
            <person name="Elbaz-Poulichet F."/>
            <person name="Fonknechten N."/>
            <person name="Lauga B."/>
            <person name="Mornico D."/>
            <person name="Ortet P."/>
            <person name="Schaeffer C."/>
            <person name="Siguier P."/>
            <person name="Alexander Thil Smith A."/>
            <person name="Van Dorsselaer A."/>
            <person name="Weissenbach J."/>
            <person name="Medigue C."/>
            <person name="Le Paslier D."/>
        </authorList>
    </citation>
    <scope>NUCLEOTIDE SEQUENCE</scope>
</reference>
<feature type="transmembrane region" description="Helical" evidence="8">
    <location>
        <begin position="337"/>
        <end position="354"/>
    </location>
</feature>
<proteinExistence type="inferred from homology"/>
<dbReference type="CDD" id="cd13123">
    <property type="entry name" value="MATE_MurJ_like"/>
    <property type="match status" value="1"/>
</dbReference>
<dbReference type="NCBIfam" id="TIGR01695">
    <property type="entry name" value="murJ_mviN"/>
    <property type="match status" value="1"/>
</dbReference>
<dbReference type="GO" id="GO:0009252">
    <property type="term" value="P:peptidoglycan biosynthetic process"/>
    <property type="evidence" value="ECO:0007669"/>
    <property type="project" value="UniProtKB-KW"/>
</dbReference>
<dbReference type="HAMAP" id="MF_02078">
    <property type="entry name" value="MurJ_MviN"/>
    <property type="match status" value="1"/>
</dbReference>
<feature type="transmembrane region" description="Helical" evidence="8">
    <location>
        <begin position="461"/>
        <end position="482"/>
    </location>
</feature>
<gene>
    <name evidence="9" type="ORF">CARN1_2317</name>
</gene>
<dbReference type="PIRSF" id="PIRSF002869">
    <property type="entry name" value="MviN"/>
    <property type="match status" value="1"/>
</dbReference>
<comment type="caution">
    <text evidence="9">The sequence shown here is derived from an EMBL/GenBank/DDBJ whole genome shotgun (WGS) entry which is preliminary data.</text>
</comment>
<dbReference type="GO" id="GO:0034204">
    <property type="term" value="P:lipid translocation"/>
    <property type="evidence" value="ECO:0007669"/>
    <property type="project" value="TreeGrafter"/>
</dbReference>
<accession>E6PD78</accession>
<evidence type="ECO:0000256" key="1">
    <source>
        <dbReference type="ARBA" id="ARBA00004651"/>
    </source>
</evidence>
<evidence type="ECO:0000256" key="3">
    <source>
        <dbReference type="ARBA" id="ARBA00022692"/>
    </source>
</evidence>
<feature type="transmembrane region" description="Helical" evidence="8">
    <location>
        <begin position="297"/>
        <end position="317"/>
    </location>
</feature>
<evidence type="ECO:0000256" key="8">
    <source>
        <dbReference type="SAM" id="Phobius"/>
    </source>
</evidence>
<organism evidence="9">
    <name type="scientific">mine drainage metagenome</name>
    <dbReference type="NCBI Taxonomy" id="410659"/>
    <lineage>
        <taxon>unclassified sequences</taxon>
        <taxon>metagenomes</taxon>
        <taxon>ecological metagenomes</taxon>
    </lineage>
</organism>